<proteinExistence type="predicted"/>
<evidence type="ECO:0000256" key="2">
    <source>
        <dbReference type="ARBA" id="ARBA00022771"/>
    </source>
</evidence>
<sequence length="247" mass="28058">MRRRQWYRRRDPIYQDIVSSLNRRIREECNRANFSKFKDTLRTLHDDRDTLWRITKALRKTTKYSPPLRQGTNIIASSSEKAQLLAASFARAHTNQMPDDPVTAAEVYNSIDFIDRTPLADNHSWLDPPDDIVPLPVQPATSRSIQTPPEPVAVTLPQPVSPLKPLKSDSFWVCLECKAYNARSRRVCLACGNRKSLVSRPIRYKRSWLCRLCARLSLASEVECKHCGAPANAKAFVGGAGEESMFC</sequence>
<dbReference type="PROSITE" id="PS01358">
    <property type="entry name" value="ZF_RANBP2_1"/>
    <property type="match status" value="1"/>
</dbReference>
<comment type="caution">
    <text evidence="5">The sequence shown here is derived from an EMBL/GenBank/DDBJ whole genome shotgun (WGS) entry which is preliminary data.</text>
</comment>
<keyword evidence="1" id="KW-0479">Metal-binding</keyword>
<evidence type="ECO:0000256" key="1">
    <source>
        <dbReference type="ARBA" id="ARBA00022723"/>
    </source>
</evidence>
<evidence type="ECO:0000313" key="5">
    <source>
        <dbReference type="EMBL" id="KAL1401097.1"/>
    </source>
</evidence>
<dbReference type="EMBL" id="JBEHCU010005043">
    <property type="protein sequence ID" value="KAL1401097.1"/>
    <property type="molecule type" value="Genomic_DNA"/>
</dbReference>
<dbReference type="GO" id="GO:0008270">
    <property type="term" value="F:zinc ion binding"/>
    <property type="evidence" value="ECO:0007669"/>
    <property type="project" value="UniProtKB-KW"/>
</dbReference>
<dbReference type="Proteomes" id="UP001562425">
    <property type="component" value="Unassembled WGS sequence"/>
</dbReference>
<dbReference type="InterPro" id="IPR001876">
    <property type="entry name" value="Znf_RanBP2"/>
</dbReference>
<keyword evidence="6" id="KW-1185">Reference proteome</keyword>
<keyword evidence="2" id="KW-0863">Zinc-finger</keyword>
<gene>
    <name evidence="5" type="ORF">pipiens_006888</name>
</gene>
<keyword evidence="3" id="KW-0862">Zinc</keyword>
<name>A0ABD1DMW5_CULPP</name>
<accession>A0ABD1DMW5</accession>
<dbReference type="AlphaFoldDB" id="A0ABD1DMW5"/>
<evidence type="ECO:0000256" key="3">
    <source>
        <dbReference type="ARBA" id="ARBA00022833"/>
    </source>
</evidence>
<evidence type="ECO:0000313" key="6">
    <source>
        <dbReference type="Proteomes" id="UP001562425"/>
    </source>
</evidence>
<protein>
    <recommendedName>
        <fullName evidence="4">RanBP2-type domain-containing protein</fullName>
    </recommendedName>
</protein>
<feature type="domain" description="RanBP2-type" evidence="4">
    <location>
        <begin position="172"/>
        <end position="191"/>
    </location>
</feature>
<organism evidence="5 6">
    <name type="scientific">Culex pipiens pipiens</name>
    <name type="common">Northern house mosquito</name>
    <dbReference type="NCBI Taxonomy" id="38569"/>
    <lineage>
        <taxon>Eukaryota</taxon>
        <taxon>Metazoa</taxon>
        <taxon>Ecdysozoa</taxon>
        <taxon>Arthropoda</taxon>
        <taxon>Hexapoda</taxon>
        <taxon>Insecta</taxon>
        <taxon>Pterygota</taxon>
        <taxon>Neoptera</taxon>
        <taxon>Endopterygota</taxon>
        <taxon>Diptera</taxon>
        <taxon>Nematocera</taxon>
        <taxon>Culicoidea</taxon>
        <taxon>Culicidae</taxon>
        <taxon>Culicinae</taxon>
        <taxon>Culicini</taxon>
        <taxon>Culex</taxon>
        <taxon>Culex</taxon>
    </lineage>
</organism>
<reference evidence="5 6" key="1">
    <citation type="submission" date="2024-05" db="EMBL/GenBank/DDBJ databases">
        <title>Culex pipiens pipiens assembly and annotation.</title>
        <authorList>
            <person name="Alout H."/>
            <person name="Durand T."/>
        </authorList>
    </citation>
    <scope>NUCLEOTIDE SEQUENCE [LARGE SCALE GENOMIC DNA]</scope>
    <source>
        <strain evidence="5">HA-2024</strain>
        <tissue evidence="5">Whole body</tissue>
    </source>
</reference>
<evidence type="ECO:0000259" key="4">
    <source>
        <dbReference type="PROSITE" id="PS01358"/>
    </source>
</evidence>